<protein>
    <submittedName>
        <fullName evidence="2">Uncharacterized protein</fullName>
    </submittedName>
</protein>
<keyword evidence="1" id="KW-1133">Transmembrane helix</keyword>
<reference evidence="3" key="1">
    <citation type="journal article" date="2017" name="Nat. Ecol. Evol.">
        <title>Genome expansion and lineage-specific genetic innovations in the forest pathogenic fungi Armillaria.</title>
        <authorList>
            <person name="Sipos G."/>
            <person name="Prasanna A.N."/>
            <person name="Walter M.C."/>
            <person name="O'Connor E."/>
            <person name="Balint B."/>
            <person name="Krizsan K."/>
            <person name="Kiss B."/>
            <person name="Hess J."/>
            <person name="Varga T."/>
            <person name="Slot J."/>
            <person name="Riley R."/>
            <person name="Boka B."/>
            <person name="Rigling D."/>
            <person name="Barry K."/>
            <person name="Lee J."/>
            <person name="Mihaltcheva S."/>
            <person name="LaButti K."/>
            <person name="Lipzen A."/>
            <person name="Waldron R."/>
            <person name="Moloney N.M."/>
            <person name="Sperisen C."/>
            <person name="Kredics L."/>
            <person name="Vagvoelgyi C."/>
            <person name="Patrignani A."/>
            <person name="Fitzpatrick D."/>
            <person name="Nagy I."/>
            <person name="Doyle S."/>
            <person name="Anderson J.B."/>
            <person name="Grigoriev I.V."/>
            <person name="Gueldener U."/>
            <person name="Muensterkoetter M."/>
            <person name="Nagy L.G."/>
        </authorList>
    </citation>
    <scope>NUCLEOTIDE SEQUENCE [LARGE SCALE GENOMIC DNA]</scope>
    <source>
        <strain evidence="3">Ar21-2</strain>
    </source>
</reference>
<keyword evidence="3" id="KW-1185">Reference proteome</keyword>
<evidence type="ECO:0000313" key="3">
    <source>
        <dbReference type="Proteomes" id="UP000217790"/>
    </source>
</evidence>
<dbReference type="AlphaFoldDB" id="A0A2H3DZ52"/>
<dbReference type="Proteomes" id="UP000217790">
    <property type="component" value="Unassembled WGS sequence"/>
</dbReference>
<keyword evidence="1" id="KW-0472">Membrane</keyword>
<proteinExistence type="predicted"/>
<evidence type="ECO:0000256" key="1">
    <source>
        <dbReference type="SAM" id="Phobius"/>
    </source>
</evidence>
<accession>A0A2H3DZ52</accession>
<dbReference type="EMBL" id="KZ293647">
    <property type="protein sequence ID" value="PBK99154.1"/>
    <property type="molecule type" value="Genomic_DNA"/>
</dbReference>
<name>A0A2H3DZ52_ARMGA</name>
<feature type="transmembrane region" description="Helical" evidence="1">
    <location>
        <begin position="14"/>
        <end position="34"/>
    </location>
</feature>
<dbReference type="InParanoid" id="A0A2H3DZ52"/>
<sequence length="139" mass="16045">MNPTSNTNLRIRRIYFYLGIRVVIIICIVEYRILYYHRTQTPGLYLSHLTPSPTSPVTQVRIPSGRPIDRGTSQCEKVTLFGSAEAVFEDFFCLAAYLRYVHWDMPLLQRITEMNLCSPKLASCTALQRFHAQGRRLSC</sequence>
<organism evidence="2 3">
    <name type="scientific">Armillaria gallica</name>
    <name type="common">Bulbous honey fungus</name>
    <name type="synonym">Armillaria bulbosa</name>
    <dbReference type="NCBI Taxonomy" id="47427"/>
    <lineage>
        <taxon>Eukaryota</taxon>
        <taxon>Fungi</taxon>
        <taxon>Dikarya</taxon>
        <taxon>Basidiomycota</taxon>
        <taxon>Agaricomycotina</taxon>
        <taxon>Agaricomycetes</taxon>
        <taxon>Agaricomycetidae</taxon>
        <taxon>Agaricales</taxon>
        <taxon>Marasmiineae</taxon>
        <taxon>Physalacriaceae</taxon>
        <taxon>Armillaria</taxon>
    </lineage>
</organism>
<gene>
    <name evidence="2" type="ORF">ARMGADRAFT_491955</name>
</gene>
<evidence type="ECO:0000313" key="2">
    <source>
        <dbReference type="EMBL" id="PBK99154.1"/>
    </source>
</evidence>
<keyword evidence="1" id="KW-0812">Transmembrane</keyword>